<dbReference type="OrthoDB" id="6287070at2759"/>
<organism evidence="2 3">
    <name type="scientific">Portunus trituberculatus</name>
    <name type="common">Swimming crab</name>
    <name type="synonym">Neptunus trituberculatus</name>
    <dbReference type="NCBI Taxonomy" id="210409"/>
    <lineage>
        <taxon>Eukaryota</taxon>
        <taxon>Metazoa</taxon>
        <taxon>Ecdysozoa</taxon>
        <taxon>Arthropoda</taxon>
        <taxon>Crustacea</taxon>
        <taxon>Multicrustacea</taxon>
        <taxon>Malacostraca</taxon>
        <taxon>Eumalacostraca</taxon>
        <taxon>Eucarida</taxon>
        <taxon>Decapoda</taxon>
        <taxon>Pleocyemata</taxon>
        <taxon>Brachyura</taxon>
        <taxon>Eubrachyura</taxon>
        <taxon>Portunoidea</taxon>
        <taxon>Portunidae</taxon>
        <taxon>Portuninae</taxon>
        <taxon>Portunus</taxon>
    </lineage>
</organism>
<dbReference type="EMBL" id="VSRR010072989">
    <property type="protein sequence ID" value="MPC86933.1"/>
    <property type="molecule type" value="Genomic_DNA"/>
</dbReference>
<sequence>MCVVVSGADSCVVEVGVCVVVSGADSCVMEVDNPVGNDNHKVNGRLLFEAEPGHASVLPVNNLVKAEDLLGKESLTLEHGGRPAPPKRPAHVITKSDNQLGTDMNSMTPFHMLAFEQLTTPTSQRGPGPPPPYSEKDWELLPHMTYGQKNSMTNKVTHAATHHSVPFTTHHHRNLTHCQSPPLQPHHSPLTTTKDLPLTIHHLSPPLEPHHSLLLTFHHSPPH</sequence>
<protein>
    <submittedName>
        <fullName evidence="2">Uncharacterized protein</fullName>
    </submittedName>
</protein>
<reference evidence="2 3" key="1">
    <citation type="submission" date="2019-05" db="EMBL/GenBank/DDBJ databases">
        <title>Another draft genome of Portunus trituberculatus and its Hox gene families provides insights of decapod evolution.</title>
        <authorList>
            <person name="Jeong J.-H."/>
            <person name="Song I."/>
            <person name="Kim S."/>
            <person name="Choi T."/>
            <person name="Kim D."/>
            <person name="Ryu S."/>
            <person name="Kim W."/>
        </authorList>
    </citation>
    <scope>NUCLEOTIDE SEQUENCE [LARGE SCALE GENOMIC DNA]</scope>
    <source>
        <tissue evidence="2">Muscle</tissue>
    </source>
</reference>
<dbReference type="Proteomes" id="UP000324222">
    <property type="component" value="Unassembled WGS sequence"/>
</dbReference>
<name>A0A5B7IXI7_PORTR</name>
<evidence type="ECO:0000313" key="3">
    <source>
        <dbReference type="Proteomes" id="UP000324222"/>
    </source>
</evidence>
<gene>
    <name evidence="2" type="ORF">E2C01_081776</name>
</gene>
<evidence type="ECO:0000313" key="2">
    <source>
        <dbReference type="EMBL" id="MPC86933.1"/>
    </source>
</evidence>
<dbReference type="AlphaFoldDB" id="A0A5B7IXI7"/>
<accession>A0A5B7IXI7</accession>
<dbReference type="InterPro" id="IPR036859">
    <property type="entry name" value="CAP-Gly_dom_sf"/>
</dbReference>
<keyword evidence="3" id="KW-1185">Reference proteome</keyword>
<feature type="region of interest" description="Disordered" evidence="1">
    <location>
        <begin position="172"/>
        <end position="192"/>
    </location>
</feature>
<evidence type="ECO:0000256" key="1">
    <source>
        <dbReference type="SAM" id="MobiDB-lite"/>
    </source>
</evidence>
<dbReference type="SUPFAM" id="SSF74924">
    <property type="entry name" value="Cap-Gly domain"/>
    <property type="match status" value="1"/>
</dbReference>
<proteinExistence type="predicted"/>
<comment type="caution">
    <text evidence="2">The sequence shown here is derived from an EMBL/GenBank/DDBJ whole genome shotgun (WGS) entry which is preliminary data.</text>
</comment>